<keyword evidence="2" id="KW-1185">Reference proteome</keyword>
<dbReference type="HOGENOM" id="CLU_1938745_0_0_1"/>
<dbReference type="Proteomes" id="UP000053780">
    <property type="component" value="Unassembled WGS sequence"/>
</dbReference>
<proteinExistence type="predicted"/>
<dbReference type="VEuPathDB" id="MicrosporidiaDB:NAPIS_ORF02720"/>
<sequence>MIIKFSGSADTSLNTKDIFIDELIIRDNINKDESSIYKSDIVNKENVTSIGNHKSSIDKSDISIDNVDIINKDKSDISIDNVDIINKDNIDIINKDTTNENNINTNDTTNNKYINTNYNKHLNKTNKQSL</sequence>
<gene>
    <name evidence="1" type="ORF">NAPIS_ORF02720</name>
</gene>
<reference evidence="1 2" key="1">
    <citation type="journal article" date="2013" name="BMC Genomics">
        <title>Genome sequencing and comparative genomics of honey bee microsporidia, Nosema apis reveal novel insights into host-parasite interactions.</title>
        <authorList>
            <person name="Chen Yp."/>
            <person name="Pettis J.S."/>
            <person name="Zhao Y."/>
            <person name="Liu X."/>
            <person name="Tallon L.J."/>
            <person name="Sadzewicz L.D."/>
            <person name="Li R."/>
            <person name="Zheng H."/>
            <person name="Huang S."/>
            <person name="Zhang X."/>
            <person name="Hamilton M.C."/>
            <person name="Pernal S.F."/>
            <person name="Melathopoulos A.P."/>
            <person name="Yan X."/>
            <person name="Evans J.D."/>
        </authorList>
    </citation>
    <scope>NUCLEOTIDE SEQUENCE [LARGE SCALE GENOMIC DNA]</scope>
    <source>
        <strain evidence="1 2">BRL 01</strain>
    </source>
</reference>
<name>T0L4M5_9MICR</name>
<evidence type="ECO:0000313" key="1">
    <source>
        <dbReference type="EMBL" id="EQB59728.1"/>
    </source>
</evidence>
<evidence type="ECO:0000313" key="2">
    <source>
        <dbReference type="Proteomes" id="UP000053780"/>
    </source>
</evidence>
<dbReference type="AlphaFoldDB" id="T0L4M5"/>
<protein>
    <submittedName>
        <fullName evidence="1">Uncharacterized protein</fullName>
    </submittedName>
</protein>
<dbReference type="EMBL" id="KE647374">
    <property type="protein sequence ID" value="EQB59728.1"/>
    <property type="molecule type" value="Genomic_DNA"/>
</dbReference>
<accession>T0L4M5</accession>
<organism evidence="1 2">
    <name type="scientific">Vairimorpha apis BRL 01</name>
    <dbReference type="NCBI Taxonomy" id="1037528"/>
    <lineage>
        <taxon>Eukaryota</taxon>
        <taxon>Fungi</taxon>
        <taxon>Fungi incertae sedis</taxon>
        <taxon>Microsporidia</taxon>
        <taxon>Nosematidae</taxon>
        <taxon>Vairimorpha</taxon>
    </lineage>
</organism>